<dbReference type="InterPro" id="IPR002495">
    <property type="entry name" value="Glyco_trans_8"/>
</dbReference>
<dbReference type="CDD" id="cd04194">
    <property type="entry name" value="GT8_A4GalT_like"/>
    <property type="match status" value="1"/>
</dbReference>
<reference evidence="4" key="1">
    <citation type="submission" date="2022-10" db="EMBL/GenBank/DDBJ databases">
        <authorList>
            <person name="Yu W.X."/>
        </authorList>
    </citation>
    <scope>NUCLEOTIDE SEQUENCE</scope>
    <source>
        <strain evidence="4">AAT</strain>
    </source>
</reference>
<accession>A0AAE3M3W0</accession>
<dbReference type="RefSeq" id="WP_301190223.1">
    <property type="nucleotide sequence ID" value="NZ_JAPDPJ010000017.1"/>
</dbReference>
<keyword evidence="5" id="KW-1185">Reference proteome</keyword>
<dbReference type="PANTHER" id="PTHR13778">
    <property type="entry name" value="GLYCOSYLTRANSFERASE 8 DOMAIN-CONTAINING PROTEIN"/>
    <property type="match status" value="1"/>
</dbReference>
<name>A0AAE3M3W0_9BACT</name>
<evidence type="ECO:0000256" key="3">
    <source>
        <dbReference type="ARBA" id="ARBA00022723"/>
    </source>
</evidence>
<keyword evidence="2" id="KW-0808">Transferase</keyword>
<evidence type="ECO:0000313" key="5">
    <source>
        <dbReference type="Proteomes" id="UP001209229"/>
    </source>
</evidence>
<dbReference type="EMBL" id="JAPDPJ010000017">
    <property type="protein sequence ID" value="MCW3786659.1"/>
    <property type="molecule type" value="Genomic_DNA"/>
</dbReference>
<organism evidence="4 5">
    <name type="scientific">Plebeiibacterium sediminum</name>
    <dbReference type="NCBI Taxonomy" id="2992112"/>
    <lineage>
        <taxon>Bacteria</taxon>
        <taxon>Pseudomonadati</taxon>
        <taxon>Bacteroidota</taxon>
        <taxon>Bacteroidia</taxon>
        <taxon>Marinilabiliales</taxon>
        <taxon>Marinilabiliaceae</taxon>
        <taxon>Plebeiibacterium</taxon>
    </lineage>
</organism>
<dbReference type="InterPro" id="IPR029044">
    <property type="entry name" value="Nucleotide-diphossugar_trans"/>
</dbReference>
<proteinExistence type="predicted"/>
<evidence type="ECO:0000256" key="2">
    <source>
        <dbReference type="ARBA" id="ARBA00022679"/>
    </source>
</evidence>
<dbReference type="PANTHER" id="PTHR13778:SF47">
    <property type="entry name" value="LIPOPOLYSACCHARIDE 1,3-GALACTOSYLTRANSFERASE"/>
    <property type="match status" value="1"/>
</dbReference>
<protein>
    <submittedName>
        <fullName evidence="4">Glycosyltransferase family 8 protein</fullName>
    </submittedName>
</protein>
<dbReference type="Pfam" id="PF01501">
    <property type="entry name" value="Glyco_transf_8"/>
    <property type="match status" value="1"/>
</dbReference>
<dbReference type="Gene3D" id="3.90.550.10">
    <property type="entry name" value="Spore Coat Polysaccharide Biosynthesis Protein SpsA, Chain A"/>
    <property type="match status" value="1"/>
</dbReference>
<dbReference type="SUPFAM" id="SSF53448">
    <property type="entry name" value="Nucleotide-diphospho-sugar transferases"/>
    <property type="match status" value="1"/>
</dbReference>
<sequence>MINSNIYNIVCVSDEGYVQHTAVMLCSLFETNKDKIFHIYFLTTGITNDSKEKLEDLCNLYSSEFIIKQINTDNIIDLPVGQWHTIMYLKLYMPNVLPDDEDRCLFLDVDMIINADIAPLYNIDLNGHVLAAAEDIPDCMDYKPRLGLIPEDLYINSGVLVCDLKVWREMEYKQPIFDFTRNVASKIQNEQDVIAMYFKNKIKCLPIRWNITTFYFRRVPMIFDKYLPQLKEAKQNPGIIHFACPIKPWFRDCNHPLGYQYLRYLKLTAWGNIKKFPFFEQLTLRQRFNKQIKDFLNRIGILQYEDYLTK</sequence>
<dbReference type="GO" id="GO:0016757">
    <property type="term" value="F:glycosyltransferase activity"/>
    <property type="evidence" value="ECO:0007669"/>
    <property type="project" value="UniProtKB-KW"/>
</dbReference>
<gene>
    <name evidence="4" type="ORF">OM075_09280</name>
</gene>
<dbReference type="GO" id="GO:0046872">
    <property type="term" value="F:metal ion binding"/>
    <property type="evidence" value="ECO:0007669"/>
    <property type="project" value="UniProtKB-KW"/>
</dbReference>
<evidence type="ECO:0000313" key="4">
    <source>
        <dbReference type="EMBL" id="MCW3786659.1"/>
    </source>
</evidence>
<comment type="caution">
    <text evidence="4">The sequence shown here is derived from an EMBL/GenBank/DDBJ whole genome shotgun (WGS) entry which is preliminary data.</text>
</comment>
<keyword evidence="1" id="KW-0328">Glycosyltransferase</keyword>
<dbReference type="AlphaFoldDB" id="A0AAE3M3W0"/>
<evidence type="ECO:0000256" key="1">
    <source>
        <dbReference type="ARBA" id="ARBA00022676"/>
    </source>
</evidence>
<dbReference type="Proteomes" id="UP001209229">
    <property type="component" value="Unassembled WGS sequence"/>
</dbReference>
<keyword evidence="3" id="KW-0479">Metal-binding</keyword>
<dbReference type="InterPro" id="IPR050748">
    <property type="entry name" value="Glycosyltrans_8_dom-fam"/>
</dbReference>